<dbReference type="Gene3D" id="1.10.3720.10">
    <property type="entry name" value="MetI-like"/>
    <property type="match status" value="1"/>
</dbReference>
<dbReference type="EMBL" id="FCNV02000001">
    <property type="protein sequence ID" value="SAL15058.1"/>
    <property type="molecule type" value="Genomic_DNA"/>
</dbReference>
<keyword evidence="3" id="KW-1003">Cell membrane</keyword>
<feature type="transmembrane region" description="Helical" evidence="7">
    <location>
        <begin position="119"/>
        <end position="140"/>
    </location>
</feature>
<keyword evidence="2 7" id="KW-0813">Transport</keyword>
<dbReference type="InterPro" id="IPR000515">
    <property type="entry name" value="MetI-like"/>
</dbReference>
<dbReference type="GO" id="GO:0005886">
    <property type="term" value="C:plasma membrane"/>
    <property type="evidence" value="ECO:0007669"/>
    <property type="project" value="UniProtKB-SubCell"/>
</dbReference>
<evidence type="ECO:0000256" key="1">
    <source>
        <dbReference type="ARBA" id="ARBA00004651"/>
    </source>
</evidence>
<comment type="similarity">
    <text evidence="7">Belongs to the binding-protein-dependent transport system permease family.</text>
</comment>
<dbReference type="Proteomes" id="UP000198263">
    <property type="component" value="Unassembled WGS sequence"/>
</dbReference>
<dbReference type="InterPro" id="IPR035906">
    <property type="entry name" value="MetI-like_sf"/>
</dbReference>
<feature type="domain" description="ABC transmembrane type-1" evidence="8">
    <location>
        <begin position="113"/>
        <end position="318"/>
    </location>
</feature>
<gene>
    <name evidence="9" type="ORF">AWB72_00765</name>
</gene>
<comment type="caution">
    <text evidence="9">The sequence shown here is derived from an EMBL/GenBank/DDBJ whole genome shotgun (WGS) entry which is preliminary data.</text>
</comment>
<sequence>MSTITPTAHVADFAKLKRIARFVGVRVLLALVTLWLLSMIVFAGGQLLPGDVGRAILGPLADARAVAALNHQLGVDRPLFTQYIGWITHFVRGDMGESYAFRAPVAPFIGGALWNSAKLGALAFVVVVPLGIAGGVYAALHAGRFVDRVISIGGLTATVVPEFVSSIVLILIFGVWLQWLPIEATAPANASVLVQFEHLILPVLPLVFVFFGYIARMARAGTVEALDADYTRTAILKGLPRRVVIFRHVLRNALLPTVTVAATQLGYMIGGLVVVETLFHYQGIGSLIYNAAKAKDFPMLEAGVLTIGVIYTAANLIADALYVVLNPRLRTGGSR</sequence>
<keyword evidence="10" id="KW-1185">Reference proteome</keyword>
<dbReference type="GO" id="GO:0055085">
    <property type="term" value="P:transmembrane transport"/>
    <property type="evidence" value="ECO:0007669"/>
    <property type="project" value="InterPro"/>
</dbReference>
<evidence type="ECO:0000256" key="6">
    <source>
        <dbReference type="ARBA" id="ARBA00023136"/>
    </source>
</evidence>
<protein>
    <submittedName>
        <fullName evidence="9">Binding-protein-dependent transport systems inner membrane component</fullName>
    </submittedName>
</protein>
<dbReference type="Pfam" id="PF19300">
    <property type="entry name" value="BPD_transp_1_N"/>
    <property type="match status" value="1"/>
</dbReference>
<dbReference type="SUPFAM" id="SSF161098">
    <property type="entry name" value="MetI-like"/>
    <property type="match status" value="1"/>
</dbReference>
<dbReference type="InterPro" id="IPR045621">
    <property type="entry name" value="BPD_transp_1_N"/>
</dbReference>
<dbReference type="OrthoDB" id="9803623at2"/>
<evidence type="ECO:0000313" key="9">
    <source>
        <dbReference type="EMBL" id="SAL15058.1"/>
    </source>
</evidence>
<evidence type="ECO:0000256" key="3">
    <source>
        <dbReference type="ARBA" id="ARBA00022475"/>
    </source>
</evidence>
<comment type="subcellular location">
    <subcellularLocation>
        <location evidence="1 7">Cell membrane</location>
        <topology evidence="1 7">Multi-pass membrane protein</topology>
    </subcellularLocation>
</comment>
<name>A0A658QRZ0_9BURK</name>
<dbReference type="AlphaFoldDB" id="A0A658QRZ0"/>
<accession>A0A658QRZ0</accession>
<evidence type="ECO:0000256" key="2">
    <source>
        <dbReference type="ARBA" id="ARBA00022448"/>
    </source>
</evidence>
<dbReference type="Pfam" id="PF00528">
    <property type="entry name" value="BPD_transp_1"/>
    <property type="match status" value="1"/>
</dbReference>
<organism evidence="9 10">
    <name type="scientific">Caballeronia concitans</name>
    <dbReference type="NCBI Taxonomy" id="1777133"/>
    <lineage>
        <taxon>Bacteria</taxon>
        <taxon>Pseudomonadati</taxon>
        <taxon>Pseudomonadota</taxon>
        <taxon>Betaproteobacteria</taxon>
        <taxon>Burkholderiales</taxon>
        <taxon>Burkholderiaceae</taxon>
        <taxon>Caballeronia</taxon>
    </lineage>
</organism>
<dbReference type="PANTHER" id="PTHR43163">
    <property type="entry name" value="DIPEPTIDE TRANSPORT SYSTEM PERMEASE PROTEIN DPPB-RELATED"/>
    <property type="match status" value="1"/>
</dbReference>
<evidence type="ECO:0000259" key="8">
    <source>
        <dbReference type="PROSITE" id="PS50928"/>
    </source>
</evidence>
<feature type="transmembrane region" description="Helical" evidence="7">
    <location>
        <begin position="23"/>
        <end position="44"/>
    </location>
</feature>
<keyword evidence="5 7" id="KW-1133">Transmembrane helix</keyword>
<evidence type="ECO:0000256" key="7">
    <source>
        <dbReference type="RuleBase" id="RU363032"/>
    </source>
</evidence>
<dbReference type="PANTHER" id="PTHR43163:SF3">
    <property type="entry name" value="PEPTIDE ABC TRANSPORTER PERMEASE PROTEIN"/>
    <property type="match status" value="1"/>
</dbReference>
<keyword evidence="4 7" id="KW-0812">Transmembrane</keyword>
<feature type="transmembrane region" description="Helical" evidence="7">
    <location>
        <begin position="199"/>
        <end position="215"/>
    </location>
</feature>
<evidence type="ECO:0000256" key="5">
    <source>
        <dbReference type="ARBA" id="ARBA00022989"/>
    </source>
</evidence>
<reference evidence="9 10" key="1">
    <citation type="submission" date="2016-01" db="EMBL/GenBank/DDBJ databases">
        <authorList>
            <person name="Peeters C."/>
        </authorList>
    </citation>
    <scope>NUCLEOTIDE SEQUENCE [LARGE SCALE GENOMIC DNA]</scope>
    <source>
        <strain evidence="9">LMG 29315</strain>
    </source>
</reference>
<dbReference type="RefSeq" id="WP_040051715.1">
    <property type="nucleotide sequence ID" value="NZ_FCNV02000001.1"/>
</dbReference>
<dbReference type="CDD" id="cd06261">
    <property type="entry name" value="TM_PBP2"/>
    <property type="match status" value="1"/>
</dbReference>
<feature type="transmembrane region" description="Helical" evidence="7">
    <location>
        <begin position="302"/>
        <end position="325"/>
    </location>
</feature>
<dbReference type="PROSITE" id="PS50928">
    <property type="entry name" value="ABC_TM1"/>
    <property type="match status" value="1"/>
</dbReference>
<evidence type="ECO:0000313" key="10">
    <source>
        <dbReference type="Proteomes" id="UP000198263"/>
    </source>
</evidence>
<feature type="transmembrane region" description="Helical" evidence="7">
    <location>
        <begin position="152"/>
        <end position="179"/>
    </location>
</feature>
<keyword evidence="6 7" id="KW-0472">Membrane</keyword>
<proteinExistence type="inferred from homology"/>
<evidence type="ECO:0000256" key="4">
    <source>
        <dbReference type="ARBA" id="ARBA00022692"/>
    </source>
</evidence>
<feature type="transmembrane region" description="Helical" evidence="7">
    <location>
        <begin position="249"/>
        <end position="269"/>
    </location>
</feature>